<sequence>MLKPFHHLTRGVLIKENKVLLAQAKGYSNTFLPGGHVENGESAKDALKRELEEELGIASKIGSFLGVVEHKWEKKEIIHYEINQVFLIECEELASSYKPEANEPHLIFHWVKVDELDKYNLQPYPFRDLIKNFVNGNKEVWWESTLRAVIDDSNRN</sequence>
<proteinExistence type="inferred from homology"/>
<name>A0A920C8T3_9BACI</name>
<dbReference type="PROSITE" id="PS51462">
    <property type="entry name" value="NUDIX"/>
    <property type="match status" value="1"/>
</dbReference>
<dbReference type="AlphaFoldDB" id="A0A920C8T3"/>
<keyword evidence="2 3" id="KW-0378">Hydrolase</keyword>
<evidence type="ECO:0000259" key="4">
    <source>
        <dbReference type="PROSITE" id="PS51462"/>
    </source>
</evidence>
<comment type="caution">
    <text evidence="5">The sequence shown here is derived from an EMBL/GenBank/DDBJ whole genome shotgun (WGS) entry which is preliminary data.</text>
</comment>
<comment type="cofactor">
    <cofactor evidence="1">
        <name>Mg(2+)</name>
        <dbReference type="ChEBI" id="CHEBI:18420"/>
    </cofactor>
</comment>
<dbReference type="GO" id="GO:0016787">
    <property type="term" value="F:hydrolase activity"/>
    <property type="evidence" value="ECO:0007669"/>
    <property type="project" value="UniProtKB-KW"/>
</dbReference>
<dbReference type="Pfam" id="PF00293">
    <property type="entry name" value="NUDIX"/>
    <property type="match status" value="1"/>
</dbReference>
<feature type="domain" description="Nudix hydrolase" evidence="4">
    <location>
        <begin position="4"/>
        <end position="134"/>
    </location>
</feature>
<dbReference type="SUPFAM" id="SSF55811">
    <property type="entry name" value="Nudix"/>
    <property type="match status" value="1"/>
</dbReference>
<dbReference type="PRINTS" id="PR00502">
    <property type="entry name" value="NUDIXFAMILY"/>
</dbReference>
<dbReference type="Proteomes" id="UP000676917">
    <property type="component" value="Unassembled WGS sequence"/>
</dbReference>
<evidence type="ECO:0000313" key="5">
    <source>
        <dbReference type="EMBL" id="GIO28569.1"/>
    </source>
</evidence>
<dbReference type="EMBL" id="BORP01000007">
    <property type="protein sequence ID" value="GIO28569.1"/>
    <property type="molecule type" value="Genomic_DNA"/>
</dbReference>
<evidence type="ECO:0000256" key="1">
    <source>
        <dbReference type="ARBA" id="ARBA00001946"/>
    </source>
</evidence>
<dbReference type="InterPro" id="IPR000086">
    <property type="entry name" value="NUDIX_hydrolase_dom"/>
</dbReference>
<organism evidence="5 6">
    <name type="scientific">Ornithinibacillus bavariensis</name>
    <dbReference type="NCBI Taxonomy" id="545502"/>
    <lineage>
        <taxon>Bacteria</taxon>
        <taxon>Bacillati</taxon>
        <taxon>Bacillota</taxon>
        <taxon>Bacilli</taxon>
        <taxon>Bacillales</taxon>
        <taxon>Bacillaceae</taxon>
        <taxon>Ornithinibacillus</taxon>
    </lineage>
</organism>
<keyword evidence="6" id="KW-1185">Reference proteome</keyword>
<dbReference type="PANTHER" id="PTHR43046">
    <property type="entry name" value="GDP-MANNOSE MANNOSYL HYDROLASE"/>
    <property type="match status" value="1"/>
</dbReference>
<dbReference type="InterPro" id="IPR020476">
    <property type="entry name" value="Nudix_hydrolase"/>
</dbReference>
<evidence type="ECO:0000256" key="2">
    <source>
        <dbReference type="ARBA" id="ARBA00022801"/>
    </source>
</evidence>
<gene>
    <name evidence="5" type="ORF">J43TS3_31800</name>
</gene>
<dbReference type="InterPro" id="IPR015797">
    <property type="entry name" value="NUDIX_hydrolase-like_dom_sf"/>
</dbReference>
<dbReference type="InterPro" id="IPR020084">
    <property type="entry name" value="NUDIX_hydrolase_CS"/>
</dbReference>
<protein>
    <submittedName>
        <fullName evidence="5">DNA mismatch repair protein MutT</fullName>
    </submittedName>
</protein>
<evidence type="ECO:0000256" key="3">
    <source>
        <dbReference type="RuleBase" id="RU003476"/>
    </source>
</evidence>
<accession>A0A920C8T3</accession>
<dbReference type="Gene3D" id="3.90.79.10">
    <property type="entry name" value="Nucleoside Triphosphate Pyrophosphohydrolase"/>
    <property type="match status" value="1"/>
</dbReference>
<dbReference type="PANTHER" id="PTHR43046:SF14">
    <property type="entry name" value="MUTT_NUDIX FAMILY PROTEIN"/>
    <property type="match status" value="1"/>
</dbReference>
<dbReference type="RefSeq" id="WP_212922026.1">
    <property type="nucleotide sequence ID" value="NZ_BORP01000007.1"/>
</dbReference>
<comment type="similarity">
    <text evidence="3">Belongs to the Nudix hydrolase family.</text>
</comment>
<evidence type="ECO:0000313" key="6">
    <source>
        <dbReference type="Proteomes" id="UP000676917"/>
    </source>
</evidence>
<reference evidence="5" key="1">
    <citation type="submission" date="2021-03" db="EMBL/GenBank/DDBJ databases">
        <title>Antimicrobial resistance genes in bacteria isolated from Japanese honey, and their potential for conferring macrolide and lincosamide resistance in the American foulbrood pathogen Paenibacillus larvae.</title>
        <authorList>
            <person name="Okamoto M."/>
            <person name="Kumagai M."/>
            <person name="Kanamori H."/>
            <person name="Takamatsu D."/>
        </authorList>
    </citation>
    <scope>NUCLEOTIDE SEQUENCE</scope>
    <source>
        <strain evidence="5">J43TS3</strain>
    </source>
</reference>
<dbReference type="PROSITE" id="PS00893">
    <property type="entry name" value="NUDIX_BOX"/>
    <property type="match status" value="1"/>
</dbReference>